<dbReference type="InterPro" id="IPR036868">
    <property type="entry name" value="TusA-like_sf"/>
</dbReference>
<evidence type="ECO:0000256" key="1">
    <source>
        <dbReference type="ARBA" id="ARBA00008984"/>
    </source>
</evidence>
<organism evidence="5 6">
    <name type="scientific">Permianibacter aggregans</name>
    <dbReference type="NCBI Taxonomy" id="1510150"/>
    <lineage>
        <taxon>Bacteria</taxon>
        <taxon>Pseudomonadati</taxon>
        <taxon>Pseudomonadota</taxon>
        <taxon>Gammaproteobacteria</taxon>
        <taxon>Pseudomonadales</taxon>
        <taxon>Pseudomonadaceae</taxon>
        <taxon>Permianibacter</taxon>
    </lineage>
</organism>
<dbReference type="GO" id="GO:0002143">
    <property type="term" value="P:tRNA wobble position uridine thiolation"/>
    <property type="evidence" value="ECO:0007669"/>
    <property type="project" value="InterPro"/>
</dbReference>
<gene>
    <name evidence="3" type="primary">tusA</name>
    <name evidence="5" type="ORF">EV696_1037</name>
</gene>
<evidence type="ECO:0000256" key="3">
    <source>
        <dbReference type="HAMAP-Rule" id="MF_00413"/>
    </source>
</evidence>
<dbReference type="PANTHER" id="PTHR33279">
    <property type="entry name" value="SULFUR CARRIER PROTEIN YEDF-RELATED"/>
    <property type="match status" value="1"/>
</dbReference>
<dbReference type="GO" id="GO:0097163">
    <property type="term" value="F:sulfur carrier activity"/>
    <property type="evidence" value="ECO:0007669"/>
    <property type="project" value="UniProtKB-UniRule"/>
</dbReference>
<keyword evidence="2 3" id="KW-0963">Cytoplasm</keyword>
<dbReference type="HAMAP" id="MF_00413">
    <property type="entry name" value="Thiourid_synth_A"/>
    <property type="match status" value="1"/>
</dbReference>
<protein>
    <recommendedName>
        <fullName evidence="3">Sulfur carrier protein TusA</fullName>
    </recommendedName>
</protein>
<dbReference type="InterPro" id="IPR022931">
    <property type="entry name" value="Sulphur_carrier_TusA"/>
</dbReference>
<dbReference type="PANTHER" id="PTHR33279:SF2">
    <property type="entry name" value="SULFUR CARRIER PROTEIN TUSA"/>
    <property type="match status" value="1"/>
</dbReference>
<dbReference type="InterPro" id="IPR001455">
    <property type="entry name" value="TusA-like"/>
</dbReference>
<reference evidence="5 6" key="1">
    <citation type="submission" date="2019-03" db="EMBL/GenBank/DDBJ databases">
        <title>Genomic Encyclopedia of Type Strains, Phase IV (KMG-IV): sequencing the most valuable type-strain genomes for metagenomic binning, comparative biology and taxonomic classification.</title>
        <authorList>
            <person name="Goeker M."/>
        </authorList>
    </citation>
    <scope>NUCLEOTIDE SEQUENCE [LARGE SCALE GENOMIC DNA]</scope>
    <source>
        <strain evidence="5 6">DSM 103792</strain>
    </source>
</reference>
<accession>A0A4R6URG3</accession>
<evidence type="ECO:0000313" key="5">
    <source>
        <dbReference type="EMBL" id="TDQ49641.1"/>
    </source>
</evidence>
<comment type="caution">
    <text evidence="5">The sequence shown here is derived from an EMBL/GenBank/DDBJ whole genome shotgun (WGS) entry which is preliminary data.</text>
</comment>
<evidence type="ECO:0000259" key="4">
    <source>
        <dbReference type="Pfam" id="PF01206"/>
    </source>
</evidence>
<dbReference type="NCBIfam" id="NF001423">
    <property type="entry name" value="PRK00299.1"/>
    <property type="match status" value="1"/>
</dbReference>
<dbReference type="Pfam" id="PF01206">
    <property type="entry name" value="TusA"/>
    <property type="match status" value="1"/>
</dbReference>
<dbReference type="Gene3D" id="3.30.110.40">
    <property type="entry name" value="TusA-like domain"/>
    <property type="match status" value="1"/>
</dbReference>
<dbReference type="SUPFAM" id="SSF64307">
    <property type="entry name" value="SirA-like"/>
    <property type="match status" value="1"/>
</dbReference>
<keyword evidence="6" id="KW-1185">Reference proteome</keyword>
<feature type="domain" description="UPF0033" evidence="4">
    <location>
        <begin position="25"/>
        <end position="80"/>
    </location>
</feature>
<dbReference type="GO" id="GO:0005737">
    <property type="term" value="C:cytoplasm"/>
    <property type="evidence" value="ECO:0007669"/>
    <property type="project" value="UniProtKB-SubCell"/>
</dbReference>
<evidence type="ECO:0000313" key="6">
    <source>
        <dbReference type="Proteomes" id="UP000295375"/>
    </source>
</evidence>
<dbReference type="EMBL" id="SNYM01000003">
    <property type="protein sequence ID" value="TDQ49641.1"/>
    <property type="molecule type" value="Genomic_DNA"/>
</dbReference>
<dbReference type="Proteomes" id="UP000295375">
    <property type="component" value="Unassembled WGS sequence"/>
</dbReference>
<comment type="subcellular location">
    <subcellularLocation>
        <location evidence="3">Cytoplasm</location>
    </subcellularLocation>
</comment>
<comment type="similarity">
    <text evidence="1 3">Belongs to the sulfur carrier protein TusA family.</text>
</comment>
<feature type="active site" description="Cysteine persulfide intermediate" evidence="3">
    <location>
        <position position="32"/>
    </location>
</feature>
<dbReference type="RefSeq" id="WP_408634847.1">
    <property type="nucleotide sequence ID" value="NZ_CP037953.1"/>
</dbReference>
<sequence>MSEVTINTEWLATLPEAFQSPQHIYDALGLRCPEPVMMLRMKMRAMADNETLLLIADDPATTRDVPKFCTFMEHRLCASRTDALPYLYLLKKGLG</sequence>
<name>A0A4R6URG3_9GAMM</name>
<proteinExistence type="inferred from homology"/>
<comment type="function">
    <text evidence="3">Sulfur carrier protein which probably makes part of a sulfur-relay system.</text>
</comment>
<dbReference type="AlphaFoldDB" id="A0A4R6URG3"/>
<evidence type="ECO:0000256" key="2">
    <source>
        <dbReference type="ARBA" id="ARBA00022490"/>
    </source>
</evidence>